<proteinExistence type="predicted"/>
<evidence type="ECO:0000313" key="3">
    <source>
        <dbReference type="Proteomes" id="UP001530293"/>
    </source>
</evidence>
<name>A0ABD3MY01_9STRA</name>
<feature type="compositionally biased region" description="Low complexity" evidence="1">
    <location>
        <begin position="88"/>
        <end position="99"/>
    </location>
</feature>
<evidence type="ECO:0000256" key="1">
    <source>
        <dbReference type="SAM" id="MobiDB-lite"/>
    </source>
</evidence>
<reference evidence="2 3" key="1">
    <citation type="submission" date="2024-10" db="EMBL/GenBank/DDBJ databases">
        <title>Updated reference genomes for cyclostephanoid diatoms.</title>
        <authorList>
            <person name="Roberts W.R."/>
            <person name="Alverson A.J."/>
        </authorList>
    </citation>
    <scope>NUCLEOTIDE SEQUENCE [LARGE SCALE GENOMIC DNA]</scope>
    <source>
        <strain evidence="2 3">AJA232-27</strain>
    </source>
</reference>
<gene>
    <name evidence="2" type="ORF">ACHAWU_006804</name>
</gene>
<comment type="caution">
    <text evidence="2">The sequence shown here is derived from an EMBL/GenBank/DDBJ whole genome shotgun (WGS) entry which is preliminary data.</text>
</comment>
<accession>A0ABD3MY01</accession>
<organism evidence="2 3">
    <name type="scientific">Discostella pseudostelligera</name>
    <dbReference type="NCBI Taxonomy" id="259834"/>
    <lineage>
        <taxon>Eukaryota</taxon>
        <taxon>Sar</taxon>
        <taxon>Stramenopiles</taxon>
        <taxon>Ochrophyta</taxon>
        <taxon>Bacillariophyta</taxon>
        <taxon>Coscinodiscophyceae</taxon>
        <taxon>Thalassiosirophycidae</taxon>
        <taxon>Stephanodiscales</taxon>
        <taxon>Stephanodiscaceae</taxon>
        <taxon>Discostella</taxon>
    </lineage>
</organism>
<dbReference type="AlphaFoldDB" id="A0ABD3MY01"/>
<feature type="compositionally biased region" description="Pro residues" evidence="1">
    <location>
        <begin position="1"/>
        <end position="12"/>
    </location>
</feature>
<dbReference type="EMBL" id="JALLBG020000062">
    <property type="protein sequence ID" value="KAL3768703.1"/>
    <property type="molecule type" value="Genomic_DNA"/>
</dbReference>
<feature type="region of interest" description="Disordered" evidence="1">
    <location>
        <begin position="1"/>
        <end position="99"/>
    </location>
</feature>
<evidence type="ECO:0000313" key="2">
    <source>
        <dbReference type="EMBL" id="KAL3768703.1"/>
    </source>
</evidence>
<keyword evidence="3" id="KW-1185">Reference proteome</keyword>
<dbReference type="Proteomes" id="UP001530293">
    <property type="component" value="Unassembled WGS sequence"/>
</dbReference>
<sequence length="149" mass="15833">MMPLNDPSPPRGGAPSQPSRRNNGNGHRNDDLISPSDMESLLRQWGATTSSSGGGLNNVEGEVFGNLDSVQLPMDRSASFDNNEPMTNRANNNNINYLAPNNNEHRRIASAGNDRMSLSSSSSLVDFASALVLPPPQPQAVLFDSGGQG</sequence>
<protein>
    <submittedName>
        <fullName evidence="2">Uncharacterized protein</fullName>
    </submittedName>
</protein>